<sequence length="443" mass="44923">MTLRPLHGDGDRPPRRFARLRRRRRQGGRREGPRRRLGPAGPSVPSSRLGPRDLVAEAVGDLLDRPGRTAAAGLGVVLGIGALVAALGLGSTTASQYDGRFSVAAATTVTVEGASDLPAAFPADAEYRVTRLRGVRAAGLYWSVGTDGAEVSATQEAPGTGRTPVLAASAGALEAAAPHLVQGRLFDGWHDATAQRVAVLGAETAARLGITSLAARPAVYIADQPFAVIGITDGGGRGPELLRSVTIPRGTAALLFGGPVAAPARMLVATRAGAAEQIAAEVPVALDPTRPDQFRALPPPDPRTLRSPVPGVPERTVLLAAGCGLAAGTAVLALAALLGVRRRAGEIGLRRALGAARRHVLAQVLARTTAVGLLAAPTGAALGVLAVLGVVLAHGWTARISPWAVLAALPAGLLAGLLAGLPAALGAARSSPARSLRRAAPRP</sequence>
<protein>
    <submittedName>
        <fullName evidence="11">ABC transporter permease</fullName>
    </submittedName>
</protein>
<evidence type="ECO:0000256" key="2">
    <source>
        <dbReference type="ARBA" id="ARBA00022475"/>
    </source>
</evidence>
<organism evidence="11">
    <name type="scientific">Kitasatospora camelliae</name>
    <dbReference type="NCBI Taxonomy" id="3156397"/>
    <lineage>
        <taxon>Bacteria</taxon>
        <taxon>Bacillati</taxon>
        <taxon>Actinomycetota</taxon>
        <taxon>Actinomycetes</taxon>
        <taxon>Kitasatosporales</taxon>
        <taxon>Streptomycetaceae</taxon>
        <taxon>Kitasatospora</taxon>
    </lineage>
</organism>
<accession>A0AAU8JWT5</accession>
<dbReference type="AlphaFoldDB" id="A0AAU8JWT5"/>
<dbReference type="InterPro" id="IPR050250">
    <property type="entry name" value="Macrolide_Exporter_MacB"/>
</dbReference>
<dbReference type="InterPro" id="IPR003838">
    <property type="entry name" value="ABC3_permease_C"/>
</dbReference>
<dbReference type="InterPro" id="IPR025857">
    <property type="entry name" value="MacB_PCD"/>
</dbReference>
<keyword evidence="4 8" id="KW-1133">Transmembrane helix</keyword>
<dbReference type="RefSeq" id="WP_354641200.1">
    <property type="nucleotide sequence ID" value="NZ_CP159872.1"/>
</dbReference>
<evidence type="ECO:0000256" key="7">
    <source>
        <dbReference type="SAM" id="MobiDB-lite"/>
    </source>
</evidence>
<feature type="domain" description="MacB-like periplasmic core" evidence="10">
    <location>
        <begin position="70"/>
        <end position="281"/>
    </location>
</feature>
<reference evidence="11" key="1">
    <citation type="submission" date="2024-06" db="EMBL/GenBank/DDBJ databases">
        <title>The genome sequences of Kitasatospora sp. strain HUAS MG31.</title>
        <authorList>
            <person name="Mo P."/>
        </authorList>
    </citation>
    <scope>NUCLEOTIDE SEQUENCE</scope>
    <source>
        <strain evidence="11">HUAS MG31</strain>
    </source>
</reference>
<comment type="similarity">
    <text evidence="6">Belongs to the ABC-4 integral membrane protein family.</text>
</comment>
<dbReference type="GO" id="GO:0022857">
    <property type="term" value="F:transmembrane transporter activity"/>
    <property type="evidence" value="ECO:0007669"/>
    <property type="project" value="TreeGrafter"/>
</dbReference>
<evidence type="ECO:0000259" key="10">
    <source>
        <dbReference type="Pfam" id="PF12704"/>
    </source>
</evidence>
<keyword evidence="2" id="KW-1003">Cell membrane</keyword>
<feature type="region of interest" description="Disordered" evidence="7">
    <location>
        <begin position="1"/>
        <end position="51"/>
    </location>
</feature>
<gene>
    <name evidence="11" type="ORF">ABWK59_15685</name>
</gene>
<dbReference type="KEGG" id="kcm:ABWK59_15685"/>
<name>A0AAU8JWT5_9ACTN</name>
<evidence type="ECO:0000256" key="6">
    <source>
        <dbReference type="ARBA" id="ARBA00038076"/>
    </source>
</evidence>
<feature type="domain" description="ABC3 transporter permease C-terminal" evidence="9">
    <location>
        <begin position="320"/>
        <end position="432"/>
    </location>
</feature>
<dbReference type="Pfam" id="PF02687">
    <property type="entry name" value="FtsX"/>
    <property type="match status" value="1"/>
</dbReference>
<dbReference type="GO" id="GO:0005886">
    <property type="term" value="C:plasma membrane"/>
    <property type="evidence" value="ECO:0007669"/>
    <property type="project" value="UniProtKB-SubCell"/>
</dbReference>
<proteinExistence type="inferred from homology"/>
<keyword evidence="5 8" id="KW-0472">Membrane</keyword>
<evidence type="ECO:0000256" key="5">
    <source>
        <dbReference type="ARBA" id="ARBA00023136"/>
    </source>
</evidence>
<dbReference type="EMBL" id="CP159872">
    <property type="protein sequence ID" value="XCM80261.1"/>
    <property type="molecule type" value="Genomic_DNA"/>
</dbReference>
<dbReference type="PANTHER" id="PTHR30572:SF4">
    <property type="entry name" value="ABC TRANSPORTER PERMEASE YTRF"/>
    <property type="match status" value="1"/>
</dbReference>
<evidence type="ECO:0000256" key="8">
    <source>
        <dbReference type="SAM" id="Phobius"/>
    </source>
</evidence>
<feature type="transmembrane region" description="Helical" evidence="8">
    <location>
        <begin position="403"/>
        <end position="428"/>
    </location>
</feature>
<feature type="compositionally biased region" description="Basic residues" evidence="7">
    <location>
        <begin position="15"/>
        <end position="37"/>
    </location>
</feature>
<feature type="compositionally biased region" description="Basic and acidic residues" evidence="7">
    <location>
        <begin position="1"/>
        <end position="14"/>
    </location>
</feature>
<evidence type="ECO:0000256" key="4">
    <source>
        <dbReference type="ARBA" id="ARBA00022989"/>
    </source>
</evidence>
<evidence type="ECO:0000313" key="11">
    <source>
        <dbReference type="EMBL" id="XCM80261.1"/>
    </source>
</evidence>
<evidence type="ECO:0000256" key="3">
    <source>
        <dbReference type="ARBA" id="ARBA00022692"/>
    </source>
</evidence>
<dbReference type="PANTHER" id="PTHR30572">
    <property type="entry name" value="MEMBRANE COMPONENT OF TRANSPORTER-RELATED"/>
    <property type="match status" value="1"/>
</dbReference>
<evidence type="ECO:0000259" key="9">
    <source>
        <dbReference type="Pfam" id="PF02687"/>
    </source>
</evidence>
<feature type="transmembrane region" description="Helical" evidence="8">
    <location>
        <begin position="360"/>
        <end position="391"/>
    </location>
</feature>
<comment type="subcellular location">
    <subcellularLocation>
        <location evidence="1">Cell membrane</location>
        <topology evidence="1">Multi-pass membrane protein</topology>
    </subcellularLocation>
</comment>
<feature type="transmembrane region" description="Helical" evidence="8">
    <location>
        <begin position="317"/>
        <end position="340"/>
    </location>
</feature>
<keyword evidence="3 8" id="KW-0812">Transmembrane</keyword>
<evidence type="ECO:0000256" key="1">
    <source>
        <dbReference type="ARBA" id="ARBA00004651"/>
    </source>
</evidence>
<dbReference type="Pfam" id="PF12704">
    <property type="entry name" value="MacB_PCD"/>
    <property type="match status" value="1"/>
</dbReference>